<dbReference type="EMBL" id="FNJR01000003">
    <property type="protein sequence ID" value="SDP34880.1"/>
    <property type="molecule type" value="Genomic_DNA"/>
</dbReference>
<organism evidence="1 2">
    <name type="scientific">Actinopolyspora xinjiangensis</name>
    <dbReference type="NCBI Taxonomy" id="405564"/>
    <lineage>
        <taxon>Bacteria</taxon>
        <taxon>Bacillati</taxon>
        <taxon>Actinomycetota</taxon>
        <taxon>Actinomycetes</taxon>
        <taxon>Actinopolysporales</taxon>
        <taxon>Actinopolysporaceae</taxon>
        <taxon>Actinopolyspora</taxon>
    </lineage>
</organism>
<dbReference type="AlphaFoldDB" id="A0A1H0RZH1"/>
<sequence>MTTTTLTRAEVEADIRETLGLVPSFFSRIPDELLAPEWELFKRLELDQTLIPNKYKELMGVALHAETKCAYIRADTKMYYHPWI</sequence>
<proteinExistence type="predicted"/>
<dbReference type="STRING" id="405564.SAMN04487905_103302"/>
<name>A0A1H0RZH1_9ACTN</name>
<gene>
    <name evidence="1" type="ORF">SAMN04487905_103302</name>
</gene>
<evidence type="ECO:0000313" key="2">
    <source>
        <dbReference type="Proteomes" id="UP000199497"/>
    </source>
</evidence>
<protein>
    <submittedName>
        <fullName evidence="1">Uncharacterized protein</fullName>
    </submittedName>
</protein>
<dbReference type="Proteomes" id="UP000199497">
    <property type="component" value="Unassembled WGS sequence"/>
</dbReference>
<evidence type="ECO:0000313" key="1">
    <source>
        <dbReference type="EMBL" id="SDP34880.1"/>
    </source>
</evidence>
<dbReference type="OrthoDB" id="9801997at2"/>
<reference evidence="2" key="1">
    <citation type="submission" date="2016-10" db="EMBL/GenBank/DDBJ databases">
        <authorList>
            <person name="Varghese N."/>
            <person name="Submissions S."/>
        </authorList>
    </citation>
    <scope>NUCLEOTIDE SEQUENCE [LARGE SCALE GENOMIC DNA]</scope>
    <source>
        <strain evidence="2">DSM 46732</strain>
    </source>
</reference>
<keyword evidence="2" id="KW-1185">Reference proteome</keyword>
<dbReference type="RefSeq" id="WP_139182928.1">
    <property type="nucleotide sequence ID" value="NZ_FNJR01000003.1"/>
</dbReference>
<accession>A0A1H0RZH1</accession>